<protein>
    <recommendedName>
        <fullName evidence="2">Lipoyl-binding domain-containing protein</fullName>
    </recommendedName>
</protein>
<evidence type="ECO:0000313" key="4">
    <source>
        <dbReference type="Proteomes" id="UP000516173"/>
    </source>
</evidence>
<accession>A0A7G1KEF1</accession>
<reference evidence="3 4" key="1">
    <citation type="submission" date="2020-08" db="EMBL/GenBank/DDBJ databases">
        <title>Genome Sequencing of Nocardia wallacei strain FMUON74 and assembly.</title>
        <authorList>
            <person name="Toyokawa M."/>
            <person name="Uesaka K."/>
        </authorList>
    </citation>
    <scope>NUCLEOTIDE SEQUENCE [LARGE SCALE GENOMIC DNA]</scope>
    <source>
        <strain evidence="3 4">FMUON74</strain>
    </source>
</reference>
<dbReference type="SUPFAM" id="SSF51230">
    <property type="entry name" value="Single hybrid motif"/>
    <property type="match status" value="1"/>
</dbReference>
<dbReference type="Proteomes" id="UP000516173">
    <property type="component" value="Chromosome"/>
</dbReference>
<evidence type="ECO:0000256" key="1">
    <source>
        <dbReference type="ARBA" id="ARBA00023267"/>
    </source>
</evidence>
<dbReference type="InterPro" id="IPR050709">
    <property type="entry name" value="Biotin_Carboxyl_Carrier/Decarb"/>
</dbReference>
<dbReference type="Gene3D" id="2.40.50.100">
    <property type="match status" value="1"/>
</dbReference>
<dbReference type="AlphaFoldDB" id="A0A7G1KEF1"/>
<dbReference type="NCBIfam" id="NF004547">
    <property type="entry name" value="PRK05889.1"/>
    <property type="match status" value="1"/>
</dbReference>
<evidence type="ECO:0000313" key="3">
    <source>
        <dbReference type="EMBL" id="BCK53617.1"/>
    </source>
</evidence>
<dbReference type="PROSITE" id="PS50968">
    <property type="entry name" value="BIOTINYL_LIPOYL"/>
    <property type="match status" value="1"/>
</dbReference>
<organism evidence="3 4">
    <name type="scientific">Nocardia wallacei</name>
    <dbReference type="NCBI Taxonomy" id="480035"/>
    <lineage>
        <taxon>Bacteria</taxon>
        <taxon>Bacillati</taxon>
        <taxon>Actinomycetota</taxon>
        <taxon>Actinomycetes</taxon>
        <taxon>Mycobacteriales</taxon>
        <taxon>Nocardiaceae</taxon>
        <taxon>Nocardia</taxon>
    </lineage>
</organism>
<dbReference type="PANTHER" id="PTHR45266">
    <property type="entry name" value="OXALOACETATE DECARBOXYLASE ALPHA CHAIN"/>
    <property type="match status" value="1"/>
</dbReference>
<feature type="domain" description="Lipoyl-binding" evidence="2">
    <location>
        <begin position="63"/>
        <end position="139"/>
    </location>
</feature>
<dbReference type="PANTHER" id="PTHR45266:SF3">
    <property type="entry name" value="OXALOACETATE DECARBOXYLASE ALPHA CHAIN"/>
    <property type="match status" value="1"/>
</dbReference>
<keyword evidence="4" id="KW-1185">Reference proteome</keyword>
<keyword evidence="1" id="KW-0092">Biotin</keyword>
<evidence type="ECO:0000259" key="2">
    <source>
        <dbReference type="PROSITE" id="PS50968"/>
    </source>
</evidence>
<dbReference type="EMBL" id="AP023396">
    <property type="protein sequence ID" value="BCK53617.1"/>
    <property type="molecule type" value="Genomic_DNA"/>
</dbReference>
<proteinExistence type="predicted"/>
<dbReference type="InterPro" id="IPR000089">
    <property type="entry name" value="Biotin_lipoyl"/>
</dbReference>
<dbReference type="KEGG" id="nwl:NWFMUON74_13890"/>
<sequence length="139" mass="15316">MLYGAVRRATQALGRLPWLAALPLRERFLRPRLPIGILLLIERHCFTCDWLYLQRMGASTVSTDREGVMAEEVLAEMVSTVYEIVAQEGATVREGDTLVMLESMKMEIPVVAEGDGTVTSINVTPGQVLQKGDLIAVIS</sequence>
<dbReference type="InterPro" id="IPR011053">
    <property type="entry name" value="Single_hybrid_motif"/>
</dbReference>
<name>A0A7G1KEF1_9NOCA</name>
<dbReference type="CDD" id="cd06850">
    <property type="entry name" value="biotinyl_domain"/>
    <property type="match status" value="1"/>
</dbReference>
<gene>
    <name evidence="3" type="ORF">NWFMUON74_13890</name>
</gene>
<dbReference type="Pfam" id="PF00364">
    <property type="entry name" value="Biotin_lipoyl"/>
    <property type="match status" value="1"/>
</dbReference>